<keyword evidence="2" id="KW-1185">Reference proteome</keyword>
<accession>A0ABP0KZ25</accession>
<name>A0ABP0KZ25_9DINO</name>
<dbReference type="Proteomes" id="UP001642484">
    <property type="component" value="Unassembled WGS sequence"/>
</dbReference>
<protein>
    <submittedName>
        <fullName evidence="1">Uncharacterized protein</fullName>
    </submittedName>
</protein>
<sequence>MWYIDVRVHLKSTAASAGQKQVQSSQFSAQTGADHREAVERLDGRRLSWSKAEENLPHAYRSRDNHPWTTRQEVPISLLESIKGAILGFFGGIAGAIQGRFEEIGQAIVDTPKMAQKEVSDGLVKIPGRVQDGVSQAVTGATGAVAKPLQKEQAQKGYDATKERVNTARAGQELLDKGGEAAESAIRAKMMSKVAIHQTEDMLVRARVAKESLEETARYLRAAHEGAENLPEGMRWTGAQNFHELAEAYEAKATLYKMLLETLEDDKELPAAPMMNPAEEDAALLLQIKDGYKHTTRRITEGAELLRRNTLDGNIFTSQCLGGSACI</sequence>
<proteinExistence type="predicted"/>
<organism evidence="1 2">
    <name type="scientific">Durusdinium trenchii</name>
    <dbReference type="NCBI Taxonomy" id="1381693"/>
    <lineage>
        <taxon>Eukaryota</taxon>
        <taxon>Sar</taxon>
        <taxon>Alveolata</taxon>
        <taxon>Dinophyceae</taxon>
        <taxon>Suessiales</taxon>
        <taxon>Symbiodiniaceae</taxon>
        <taxon>Durusdinium</taxon>
    </lineage>
</organism>
<comment type="caution">
    <text evidence="1">The sequence shown here is derived from an EMBL/GenBank/DDBJ whole genome shotgun (WGS) entry which is preliminary data.</text>
</comment>
<reference evidence="1 2" key="1">
    <citation type="submission" date="2024-02" db="EMBL/GenBank/DDBJ databases">
        <authorList>
            <person name="Chen Y."/>
            <person name="Shah S."/>
            <person name="Dougan E. K."/>
            <person name="Thang M."/>
            <person name="Chan C."/>
        </authorList>
    </citation>
    <scope>NUCLEOTIDE SEQUENCE [LARGE SCALE GENOMIC DNA]</scope>
</reference>
<gene>
    <name evidence="1" type="ORF">CCMP2556_LOCUS18300</name>
</gene>
<evidence type="ECO:0000313" key="1">
    <source>
        <dbReference type="EMBL" id="CAK9031475.1"/>
    </source>
</evidence>
<evidence type="ECO:0000313" key="2">
    <source>
        <dbReference type="Proteomes" id="UP001642484"/>
    </source>
</evidence>
<dbReference type="EMBL" id="CAXAMN010010335">
    <property type="protein sequence ID" value="CAK9031475.1"/>
    <property type="molecule type" value="Genomic_DNA"/>
</dbReference>